<comment type="catalytic activity">
    <reaction evidence="1">
        <text>Hydrolysis of terminal non-reducing beta-D-galactose residues in beta-D-galactosides.</text>
        <dbReference type="EC" id="3.2.1.23"/>
    </reaction>
</comment>
<feature type="domain" description="Glycoside hydrolase family 42 N-terminal" evidence="8">
    <location>
        <begin position="13"/>
        <end position="390"/>
    </location>
</feature>
<dbReference type="OrthoDB" id="9800974at2"/>
<dbReference type="GO" id="GO:0009341">
    <property type="term" value="C:beta-galactosidase complex"/>
    <property type="evidence" value="ECO:0007669"/>
    <property type="project" value="InterPro"/>
</dbReference>
<evidence type="ECO:0000313" key="11">
    <source>
        <dbReference type="Proteomes" id="UP000252345"/>
    </source>
</evidence>
<dbReference type="Pfam" id="PF02449">
    <property type="entry name" value="Glyco_hydro_42"/>
    <property type="match status" value="1"/>
</dbReference>
<gene>
    <name evidence="10" type="ORF">CRD59_01475</name>
</gene>
<keyword evidence="5" id="KW-0378">Hydrolase</keyword>
<evidence type="ECO:0000313" key="10">
    <source>
        <dbReference type="EMBL" id="RBP99741.1"/>
    </source>
</evidence>
<reference evidence="10 11" key="1">
    <citation type="submission" date="2017-10" db="EMBL/GenBank/DDBJ databases">
        <title>Bifidobacterium xylocopum sp. nov. and Bifidobacterium aemilianum sp. nov., from the carpenter bee (Xylocopa violacea) digestive tract.</title>
        <authorList>
            <person name="Alberoni D."/>
            <person name="Baffoni L."/>
            <person name="Di Gioia D."/>
            <person name="Gaggia F."/>
            <person name="Biavati B."/>
        </authorList>
    </citation>
    <scope>NUCLEOTIDE SEQUENCE [LARGE SCALE GENOMIC DNA]</scope>
    <source>
        <strain evidence="10 11">XV2</strain>
    </source>
</reference>
<dbReference type="InterPro" id="IPR017853">
    <property type="entry name" value="GH"/>
</dbReference>
<dbReference type="InterPro" id="IPR013529">
    <property type="entry name" value="Glyco_hydro_42_N"/>
</dbReference>
<keyword evidence="4" id="KW-0479">Metal-binding</keyword>
<evidence type="ECO:0000259" key="8">
    <source>
        <dbReference type="Pfam" id="PF02449"/>
    </source>
</evidence>
<accession>A0A366KGC4</accession>
<dbReference type="InterPro" id="IPR013738">
    <property type="entry name" value="Beta_galactosidase_Trimer"/>
</dbReference>
<dbReference type="InterPro" id="IPR029062">
    <property type="entry name" value="Class_I_gatase-like"/>
</dbReference>
<dbReference type="CDD" id="cd03143">
    <property type="entry name" value="A4_beta-galactosidase_middle_domain"/>
    <property type="match status" value="1"/>
</dbReference>
<dbReference type="EMBL" id="PDCH01000002">
    <property type="protein sequence ID" value="RBP99741.1"/>
    <property type="molecule type" value="Genomic_DNA"/>
</dbReference>
<dbReference type="PANTHER" id="PTHR36447">
    <property type="entry name" value="BETA-GALACTOSIDASE GANA"/>
    <property type="match status" value="1"/>
</dbReference>
<dbReference type="Gene3D" id="3.20.20.80">
    <property type="entry name" value="Glycosidases"/>
    <property type="match status" value="1"/>
</dbReference>
<dbReference type="GO" id="GO:0004565">
    <property type="term" value="F:beta-galactosidase activity"/>
    <property type="evidence" value="ECO:0007669"/>
    <property type="project" value="UniProtKB-EC"/>
</dbReference>
<dbReference type="SUPFAM" id="SSF51445">
    <property type="entry name" value="(Trans)glycosidases"/>
    <property type="match status" value="1"/>
</dbReference>
<protein>
    <recommendedName>
        <fullName evidence="3">beta-galactosidase</fullName>
        <ecNumber evidence="3">3.2.1.23</ecNumber>
    </recommendedName>
</protein>
<dbReference type="Pfam" id="PF08532">
    <property type="entry name" value="Glyco_hydro_42M"/>
    <property type="match status" value="1"/>
</dbReference>
<evidence type="ECO:0000256" key="6">
    <source>
        <dbReference type="ARBA" id="ARBA00022833"/>
    </source>
</evidence>
<keyword evidence="6" id="KW-0862">Zinc</keyword>
<dbReference type="AlphaFoldDB" id="A0A366KGC4"/>
<keyword evidence="7" id="KW-0326">Glycosidase</keyword>
<dbReference type="InterPro" id="IPR003476">
    <property type="entry name" value="Glyco_hydro_42"/>
</dbReference>
<evidence type="ECO:0000256" key="7">
    <source>
        <dbReference type="ARBA" id="ARBA00023295"/>
    </source>
</evidence>
<evidence type="ECO:0000259" key="9">
    <source>
        <dbReference type="Pfam" id="PF08532"/>
    </source>
</evidence>
<comment type="caution">
    <text evidence="10">The sequence shown here is derived from an EMBL/GenBank/DDBJ whole genome shotgun (WGS) entry which is preliminary data.</text>
</comment>
<dbReference type="RefSeq" id="WP_113852838.1">
    <property type="nucleotide sequence ID" value="NZ_PDCH01000002.1"/>
</dbReference>
<keyword evidence="11" id="KW-1185">Reference proteome</keyword>
<dbReference type="Proteomes" id="UP000252345">
    <property type="component" value="Unassembled WGS sequence"/>
</dbReference>
<dbReference type="EC" id="3.2.1.23" evidence="3"/>
<name>A0A366KGC4_9BIFI</name>
<dbReference type="Gene3D" id="3.40.50.880">
    <property type="match status" value="1"/>
</dbReference>
<sequence length="716" mass="81291">MKTRDHILFGAAYYDEYQPTTNLDEDMRLMREANMNLIRVGEGSWSHWEPEDGKFSLDWLQPVLDKAQENGIQAIIGMPTFAIPQWVVRKYPEIAITDGTDNVLPFGGREEHSYSHPVFRFLASRMMRKIVERYSNHPAVIGWQLHNEPGLHLNYSRDAFEGFKDYLRHRYGSVERLNKEWGLAYWSHELSTWDDLWQPQGNAQPQYDIEWRRYQAQLTDEMLTWQRELIQAHCRPDQFITVNFALGREAVDEGTASRQLDIAGSDPYYRMQDGLKYPDFDPAAGAWYASGPWSLALMADRTYSLKQEPFFVLETDGGPVGGSADNRPGYHGQWRQAAWQFISRGADLIEYWHWQQLHYGTETYWGGILPHDRNPGRVYEEIAQLGAELSRSGSRVTDLTPDADVAILYSVNSRWGLSYEPYMSADGTADPHMVRNPKAYDHLLEAFYQGAYAARRQVRMVQDIQLVDAGTGETVVDPESFAAKNPVFVVAGMYISTEAMLTWLKHYVLAGGHLILGPRSTYADWLARPRLDIKPSQISDMAKVSYQEFSNISAPLSVASVDSDFELRNGAAATEWVDCLRSEGARILARNSHPHFAQFPLITTENVDKGRLTVVGTVPNTELAASIFDYALPSNPWAYLPESVTHSSAVNSSGYRIHFLFNWDWQEQEVRLPVKCAELNGATNVGTVELGAWDVAVLQELGEPHDMRANNNEVAA</sequence>
<evidence type="ECO:0000256" key="5">
    <source>
        <dbReference type="ARBA" id="ARBA00022801"/>
    </source>
</evidence>
<comment type="similarity">
    <text evidence="2">Belongs to the glycosyl hydrolase 42 family.</text>
</comment>
<dbReference type="GO" id="GO:0005975">
    <property type="term" value="P:carbohydrate metabolic process"/>
    <property type="evidence" value="ECO:0007669"/>
    <property type="project" value="InterPro"/>
</dbReference>
<dbReference type="PANTHER" id="PTHR36447:SF2">
    <property type="entry name" value="BETA-GALACTOSIDASE YESZ"/>
    <property type="match status" value="1"/>
</dbReference>
<evidence type="ECO:0000256" key="1">
    <source>
        <dbReference type="ARBA" id="ARBA00001412"/>
    </source>
</evidence>
<dbReference type="SUPFAM" id="SSF52317">
    <property type="entry name" value="Class I glutamine amidotransferase-like"/>
    <property type="match status" value="1"/>
</dbReference>
<evidence type="ECO:0000256" key="2">
    <source>
        <dbReference type="ARBA" id="ARBA00005940"/>
    </source>
</evidence>
<feature type="domain" description="Beta-galactosidase trimerisation" evidence="9">
    <location>
        <begin position="403"/>
        <end position="628"/>
    </location>
</feature>
<evidence type="ECO:0000256" key="4">
    <source>
        <dbReference type="ARBA" id="ARBA00022723"/>
    </source>
</evidence>
<evidence type="ECO:0000256" key="3">
    <source>
        <dbReference type="ARBA" id="ARBA00012756"/>
    </source>
</evidence>
<organism evidence="10 11">
    <name type="scientific">Bifidobacterium xylocopae</name>
    <dbReference type="NCBI Taxonomy" id="2493119"/>
    <lineage>
        <taxon>Bacteria</taxon>
        <taxon>Bacillati</taxon>
        <taxon>Actinomycetota</taxon>
        <taxon>Actinomycetes</taxon>
        <taxon>Bifidobacteriales</taxon>
        <taxon>Bifidobacteriaceae</taxon>
        <taxon>Bifidobacterium</taxon>
    </lineage>
</organism>
<proteinExistence type="inferred from homology"/>
<dbReference type="GO" id="GO:0046872">
    <property type="term" value="F:metal ion binding"/>
    <property type="evidence" value="ECO:0007669"/>
    <property type="project" value="UniProtKB-KW"/>
</dbReference>